<name>A0A4R4ZJI6_9ACTN</name>
<keyword evidence="1" id="KW-1133">Transmembrane helix</keyword>
<sequence>MPGYVFLAVLGVGCGCALIGWLAWLRFNERMYDKSQTLEVFDHTSQVARSYLEALVRRPPGARVIGGLRRAGRREQEVAGEKVEIFDSAEAKTVGPSVGFGDEQDAITRIGSDPADALPDSGLVRGDELHIRG</sequence>
<comment type="caution">
    <text evidence="2">The sequence shown here is derived from an EMBL/GenBank/DDBJ whole genome shotgun (WGS) entry which is preliminary data.</text>
</comment>
<keyword evidence="1" id="KW-0812">Transmembrane</keyword>
<dbReference type="AlphaFoldDB" id="A0A4R4ZJI6"/>
<feature type="transmembrane region" description="Helical" evidence="1">
    <location>
        <begin position="6"/>
        <end position="25"/>
    </location>
</feature>
<accession>A0A4R4ZJI6</accession>
<organism evidence="2 3">
    <name type="scientific">Kribbella antibiotica</name>
    <dbReference type="NCBI Taxonomy" id="190195"/>
    <lineage>
        <taxon>Bacteria</taxon>
        <taxon>Bacillati</taxon>
        <taxon>Actinomycetota</taxon>
        <taxon>Actinomycetes</taxon>
        <taxon>Propionibacteriales</taxon>
        <taxon>Kribbellaceae</taxon>
        <taxon>Kribbella</taxon>
    </lineage>
</organism>
<dbReference type="Proteomes" id="UP000295124">
    <property type="component" value="Unassembled WGS sequence"/>
</dbReference>
<dbReference type="EMBL" id="SMKX01000043">
    <property type="protein sequence ID" value="TDD58918.1"/>
    <property type="molecule type" value="Genomic_DNA"/>
</dbReference>
<keyword evidence="3" id="KW-1185">Reference proteome</keyword>
<proteinExistence type="predicted"/>
<evidence type="ECO:0000256" key="1">
    <source>
        <dbReference type="SAM" id="Phobius"/>
    </source>
</evidence>
<reference evidence="2 3" key="1">
    <citation type="submission" date="2019-03" db="EMBL/GenBank/DDBJ databases">
        <title>Draft genome sequences of novel Actinobacteria.</title>
        <authorList>
            <person name="Sahin N."/>
            <person name="Ay H."/>
            <person name="Saygin H."/>
        </authorList>
    </citation>
    <scope>NUCLEOTIDE SEQUENCE [LARGE SCALE GENOMIC DNA]</scope>
    <source>
        <strain evidence="2 3">JCM 13523</strain>
    </source>
</reference>
<protein>
    <submittedName>
        <fullName evidence="2">Uncharacterized protein</fullName>
    </submittedName>
</protein>
<keyword evidence="1" id="KW-0472">Membrane</keyword>
<evidence type="ECO:0000313" key="3">
    <source>
        <dbReference type="Proteomes" id="UP000295124"/>
    </source>
</evidence>
<gene>
    <name evidence="2" type="ORF">E1263_17190</name>
</gene>
<evidence type="ECO:0000313" key="2">
    <source>
        <dbReference type="EMBL" id="TDD58918.1"/>
    </source>
</evidence>
<dbReference type="RefSeq" id="WP_132168493.1">
    <property type="nucleotide sequence ID" value="NZ_SMKX01000043.1"/>
</dbReference>